<feature type="region of interest" description="Disordered" evidence="6">
    <location>
        <begin position="1"/>
        <end position="23"/>
    </location>
</feature>
<evidence type="ECO:0000256" key="4">
    <source>
        <dbReference type="ARBA" id="ARBA00022989"/>
    </source>
</evidence>
<dbReference type="GO" id="GO:0016020">
    <property type="term" value="C:membrane"/>
    <property type="evidence" value="ECO:0007669"/>
    <property type="project" value="UniProtKB-SubCell"/>
</dbReference>
<dbReference type="Pfam" id="PF01569">
    <property type="entry name" value="PAP2"/>
    <property type="match status" value="1"/>
</dbReference>
<evidence type="ECO:0000256" key="6">
    <source>
        <dbReference type="SAM" id="MobiDB-lite"/>
    </source>
</evidence>
<dbReference type="GO" id="GO:0046839">
    <property type="term" value="P:phospholipid dephosphorylation"/>
    <property type="evidence" value="ECO:0007669"/>
    <property type="project" value="TreeGrafter"/>
</dbReference>
<sequence length="309" mass="34790">MAGPEHNGYNMTSTTKERPRPRMGKQTFSQFGHKLLTFFKETWRSILALCVMGAVTAGVWTAPHTHTRLFPVTFFQESGDIVWTQFAYPYTEPVFSSLAAALVCIIIPIAIILLAQIWLRSFCDAANGILGLVYSLVTGTCLQVIIKKTIGGLRPHFLTVCQPVIPQEAIGVGYQNIMFTAEQVCTGDKDRIRNALESFPSGHSEIAFAGFFYLSIWLFTHLRIQSRYRPGYWRMVACCLPTLLATYLASTLVLGYHHHGYDVIFGVLIGILTSLFGYRMVYKSVWNKRLNAVPSCHDNHEEKETILPK</sequence>
<dbReference type="PANTHER" id="PTHR10165">
    <property type="entry name" value="LIPID PHOSPHATE PHOSPHATASE"/>
    <property type="match status" value="1"/>
</dbReference>
<dbReference type="PANTHER" id="PTHR10165:SF84">
    <property type="entry name" value="PHOSPHATIDIC ACID PHOSPHATASE BETA"/>
    <property type="match status" value="1"/>
</dbReference>
<dbReference type="SMART" id="SM00014">
    <property type="entry name" value="acidPPc"/>
    <property type="match status" value="1"/>
</dbReference>
<evidence type="ECO:0000313" key="9">
    <source>
        <dbReference type="EMBL" id="KAK5958227.1"/>
    </source>
</evidence>
<feature type="transmembrane region" description="Helical" evidence="7">
    <location>
        <begin position="43"/>
        <end position="62"/>
    </location>
</feature>
<dbReference type="InterPro" id="IPR000326">
    <property type="entry name" value="PAP2/HPO"/>
</dbReference>
<keyword evidence="4 7" id="KW-1133">Transmembrane helix</keyword>
<feature type="transmembrane region" description="Helical" evidence="7">
    <location>
        <begin position="236"/>
        <end position="257"/>
    </location>
</feature>
<comment type="caution">
    <text evidence="9">The sequence shown here is derived from an EMBL/GenBank/DDBJ whole genome shotgun (WGS) entry which is preliminary data.</text>
</comment>
<organism evidence="9 10">
    <name type="scientific">Knufia fluminis</name>
    <dbReference type="NCBI Taxonomy" id="191047"/>
    <lineage>
        <taxon>Eukaryota</taxon>
        <taxon>Fungi</taxon>
        <taxon>Dikarya</taxon>
        <taxon>Ascomycota</taxon>
        <taxon>Pezizomycotina</taxon>
        <taxon>Eurotiomycetes</taxon>
        <taxon>Chaetothyriomycetidae</taxon>
        <taxon>Chaetothyriales</taxon>
        <taxon>Trichomeriaceae</taxon>
        <taxon>Knufia</taxon>
    </lineage>
</organism>
<dbReference type="SUPFAM" id="SSF48317">
    <property type="entry name" value="Acid phosphatase/Vanadium-dependent haloperoxidase"/>
    <property type="match status" value="1"/>
</dbReference>
<evidence type="ECO:0000256" key="3">
    <source>
        <dbReference type="ARBA" id="ARBA00022692"/>
    </source>
</evidence>
<evidence type="ECO:0000256" key="7">
    <source>
        <dbReference type="SAM" id="Phobius"/>
    </source>
</evidence>
<comment type="subcellular location">
    <subcellularLocation>
        <location evidence="1">Membrane</location>
        <topology evidence="1">Multi-pass membrane protein</topology>
    </subcellularLocation>
</comment>
<name>A0AAN8ET65_9EURO</name>
<dbReference type="Proteomes" id="UP001316803">
    <property type="component" value="Unassembled WGS sequence"/>
</dbReference>
<dbReference type="Gene3D" id="1.20.144.10">
    <property type="entry name" value="Phosphatidic acid phosphatase type 2/haloperoxidase"/>
    <property type="match status" value="1"/>
</dbReference>
<proteinExistence type="inferred from homology"/>
<dbReference type="GO" id="GO:0006644">
    <property type="term" value="P:phospholipid metabolic process"/>
    <property type="evidence" value="ECO:0007669"/>
    <property type="project" value="InterPro"/>
</dbReference>
<keyword evidence="5 7" id="KW-0472">Membrane</keyword>
<feature type="transmembrane region" description="Helical" evidence="7">
    <location>
        <begin position="98"/>
        <end position="119"/>
    </location>
</feature>
<dbReference type="InterPro" id="IPR036938">
    <property type="entry name" value="PAP2/HPO_sf"/>
</dbReference>
<feature type="transmembrane region" description="Helical" evidence="7">
    <location>
        <begin position="263"/>
        <end position="281"/>
    </location>
</feature>
<feature type="domain" description="Phosphatidic acid phosphatase type 2/haloperoxidase" evidence="8">
    <location>
        <begin position="130"/>
        <end position="278"/>
    </location>
</feature>
<reference evidence="9 10" key="1">
    <citation type="submission" date="2022-12" db="EMBL/GenBank/DDBJ databases">
        <title>Genomic features and morphological characterization of a novel Knufia sp. strain isolated from spacecraft assembly facility.</title>
        <authorList>
            <person name="Teixeira M."/>
            <person name="Chander A.M."/>
            <person name="Stajich J.E."/>
            <person name="Venkateswaran K."/>
        </authorList>
    </citation>
    <scope>NUCLEOTIDE SEQUENCE [LARGE SCALE GENOMIC DNA]</scope>
    <source>
        <strain evidence="9 10">FJI-L2-BK-P2</strain>
    </source>
</reference>
<evidence type="ECO:0000313" key="10">
    <source>
        <dbReference type="Proteomes" id="UP001316803"/>
    </source>
</evidence>
<evidence type="ECO:0000256" key="2">
    <source>
        <dbReference type="ARBA" id="ARBA00008816"/>
    </source>
</evidence>
<dbReference type="InterPro" id="IPR043216">
    <property type="entry name" value="PAP-like"/>
</dbReference>
<evidence type="ECO:0000259" key="8">
    <source>
        <dbReference type="SMART" id="SM00014"/>
    </source>
</evidence>
<evidence type="ECO:0000256" key="5">
    <source>
        <dbReference type="ARBA" id="ARBA00023136"/>
    </source>
</evidence>
<gene>
    <name evidence="9" type="ORF">OHC33_000069</name>
</gene>
<evidence type="ECO:0000256" key="1">
    <source>
        <dbReference type="ARBA" id="ARBA00004141"/>
    </source>
</evidence>
<dbReference type="GO" id="GO:0008195">
    <property type="term" value="F:phosphatidate phosphatase activity"/>
    <property type="evidence" value="ECO:0007669"/>
    <property type="project" value="TreeGrafter"/>
</dbReference>
<comment type="similarity">
    <text evidence="2">Belongs to the PA-phosphatase related phosphoesterase family.</text>
</comment>
<feature type="transmembrane region" description="Helical" evidence="7">
    <location>
        <begin position="126"/>
        <end position="146"/>
    </location>
</feature>
<protein>
    <recommendedName>
        <fullName evidence="8">Phosphatidic acid phosphatase type 2/haloperoxidase domain-containing protein</fullName>
    </recommendedName>
</protein>
<dbReference type="AlphaFoldDB" id="A0AAN8ET65"/>
<accession>A0AAN8ET65</accession>
<keyword evidence="10" id="KW-1185">Reference proteome</keyword>
<dbReference type="EMBL" id="JAKLMC020000001">
    <property type="protein sequence ID" value="KAK5958227.1"/>
    <property type="molecule type" value="Genomic_DNA"/>
</dbReference>
<keyword evidence="3 7" id="KW-0812">Transmembrane</keyword>
<feature type="transmembrane region" description="Helical" evidence="7">
    <location>
        <begin position="206"/>
        <end position="224"/>
    </location>
</feature>